<name>A0A2H1KEA4_9MICO</name>
<reference evidence="1 2" key="1">
    <citation type="submission" date="2017-03" db="EMBL/GenBank/DDBJ databases">
        <authorList>
            <person name="Afonso C.L."/>
            <person name="Miller P.J."/>
            <person name="Scott M.A."/>
            <person name="Spackman E."/>
            <person name="Goraichik I."/>
            <person name="Dimitrov K.M."/>
            <person name="Suarez D.L."/>
            <person name="Swayne D.E."/>
        </authorList>
    </citation>
    <scope>NUCLEOTIDE SEQUENCE [LARGE SCALE GENOMIC DNA]</scope>
    <source>
        <strain evidence="1 2">CNRZ 918</strain>
    </source>
</reference>
<accession>A0A2H1KEA4</accession>
<gene>
    <name evidence="1" type="ORF">BANT918_02367</name>
</gene>
<dbReference type="EMBL" id="FXZD01000007">
    <property type="protein sequence ID" value="SMX97874.1"/>
    <property type="molecule type" value="Genomic_DNA"/>
</dbReference>
<organism evidence="1 2">
    <name type="scientific">Brevibacterium antiquum CNRZ 918</name>
    <dbReference type="NCBI Taxonomy" id="1255637"/>
    <lineage>
        <taxon>Bacteria</taxon>
        <taxon>Bacillati</taxon>
        <taxon>Actinomycetota</taxon>
        <taxon>Actinomycetes</taxon>
        <taxon>Micrococcales</taxon>
        <taxon>Brevibacteriaceae</taxon>
        <taxon>Brevibacterium</taxon>
    </lineage>
</organism>
<evidence type="ECO:0000313" key="1">
    <source>
        <dbReference type="EMBL" id="SMX97874.1"/>
    </source>
</evidence>
<evidence type="ECO:0000313" key="2">
    <source>
        <dbReference type="Proteomes" id="UP000234433"/>
    </source>
</evidence>
<protein>
    <submittedName>
        <fullName evidence="1">Uncharacterized protein</fullName>
    </submittedName>
</protein>
<dbReference type="AlphaFoldDB" id="A0A2H1KEA4"/>
<proteinExistence type="predicted"/>
<dbReference type="Proteomes" id="UP000234433">
    <property type="component" value="Unassembled WGS sequence"/>
</dbReference>
<sequence length="49" mass="5390">MTNSLGFANTVAYYEPINEIPAKDTDAVKRMAESTEDRETILAMLGITP</sequence>
<dbReference type="RefSeq" id="WP_167389458.1">
    <property type="nucleotide sequence ID" value="NZ_FXZD01000007.1"/>
</dbReference>